<comment type="caution">
    <text evidence="2">The sequence shown here is derived from an EMBL/GenBank/DDBJ whole genome shotgun (WGS) entry which is preliminary data.</text>
</comment>
<organism evidence="2 3">
    <name type="scientific">Pseudoalteromonas luteoviolacea DSM 6061</name>
    <dbReference type="NCBI Taxonomy" id="1365250"/>
    <lineage>
        <taxon>Bacteria</taxon>
        <taxon>Pseudomonadati</taxon>
        <taxon>Pseudomonadota</taxon>
        <taxon>Gammaproteobacteria</taxon>
        <taxon>Alteromonadales</taxon>
        <taxon>Pseudoalteromonadaceae</taxon>
        <taxon>Pseudoalteromonas</taxon>
    </lineage>
</organism>
<protein>
    <submittedName>
        <fullName evidence="2">Uncharacterized protein</fullName>
    </submittedName>
</protein>
<name>A0A161XY42_9GAMM</name>
<dbReference type="GeneID" id="57361901"/>
<dbReference type="RefSeq" id="WP_063357136.1">
    <property type="nucleotide sequence ID" value="NZ_AQHB01000022.1"/>
</dbReference>
<dbReference type="AlphaFoldDB" id="A0A161XY42"/>
<evidence type="ECO:0000313" key="2">
    <source>
        <dbReference type="EMBL" id="KZN39748.1"/>
    </source>
</evidence>
<evidence type="ECO:0000256" key="1">
    <source>
        <dbReference type="SAM" id="Phobius"/>
    </source>
</evidence>
<dbReference type="EMBL" id="AUYB01000098">
    <property type="protein sequence ID" value="KZN39748.1"/>
    <property type="molecule type" value="Genomic_DNA"/>
</dbReference>
<accession>A0A161XY42</accession>
<keyword evidence="1" id="KW-0472">Membrane</keyword>
<gene>
    <name evidence="2" type="ORF">N475_13390</name>
</gene>
<reference evidence="2 3" key="1">
    <citation type="submission" date="2013-07" db="EMBL/GenBank/DDBJ databases">
        <title>Comparative Genomic and Metabolomic Analysis of Twelve Strains of Pseudoalteromonas luteoviolacea.</title>
        <authorList>
            <person name="Vynne N.G."/>
            <person name="Mansson M."/>
            <person name="Gram L."/>
        </authorList>
    </citation>
    <scope>NUCLEOTIDE SEQUENCE [LARGE SCALE GENOMIC DNA]</scope>
    <source>
        <strain evidence="2 3">DSM 6061</strain>
    </source>
</reference>
<proteinExistence type="predicted"/>
<evidence type="ECO:0000313" key="3">
    <source>
        <dbReference type="Proteomes" id="UP000076643"/>
    </source>
</evidence>
<feature type="transmembrane region" description="Helical" evidence="1">
    <location>
        <begin position="36"/>
        <end position="55"/>
    </location>
</feature>
<feature type="transmembrane region" description="Helical" evidence="1">
    <location>
        <begin position="12"/>
        <end position="30"/>
    </location>
</feature>
<keyword evidence="3" id="KW-1185">Reference proteome</keyword>
<dbReference type="PATRIC" id="fig|1365250.3.peg.1909"/>
<keyword evidence="1" id="KW-1133">Transmembrane helix</keyword>
<dbReference type="Proteomes" id="UP000076643">
    <property type="component" value="Unassembled WGS sequence"/>
</dbReference>
<sequence length="64" mass="6609">MDSKKQWKSMSVVGAVLVANGVVFSIIALSLQSFSFWGPALGCVGAGIPLLVLGLSNQNKSKAS</sequence>
<keyword evidence="1" id="KW-0812">Transmembrane</keyword>